<reference evidence="5" key="1">
    <citation type="journal article" date="2020" name="Stud. Mycol.">
        <title>101 Dothideomycetes genomes: a test case for predicting lifestyles and emergence of pathogens.</title>
        <authorList>
            <person name="Haridas S."/>
            <person name="Albert R."/>
            <person name="Binder M."/>
            <person name="Bloem J."/>
            <person name="Labutti K."/>
            <person name="Salamov A."/>
            <person name="Andreopoulos B."/>
            <person name="Baker S."/>
            <person name="Barry K."/>
            <person name="Bills G."/>
            <person name="Bluhm B."/>
            <person name="Cannon C."/>
            <person name="Castanera R."/>
            <person name="Culley D."/>
            <person name="Daum C."/>
            <person name="Ezra D."/>
            <person name="Gonzalez J."/>
            <person name="Henrissat B."/>
            <person name="Kuo A."/>
            <person name="Liang C."/>
            <person name="Lipzen A."/>
            <person name="Lutzoni F."/>
            <person name="Magnuson J."/>
            <person name="Mondo S."/>
            <person name="Nolan M."/>
            <person name="Ohm R."/>
            <person name="Pangilinan J."/>
            <person name="Park H.-J."/>
            <person name="Ramirez L."/>
            <person name="Alfaro M."/>
            <person name="Sun H."/>
            <person name="Tritt A."/>
            <person name="Yoshinaga Y."/>
            <person name="Zwiers L.-H."/>
            <person name="Turgeon B."/>
            <person name="Goodwin S."/>
            <person name="Spatafora J."/>
            <person name="Crous P."/>
            <person name="Grigoriev I."/>
        </authorList>
    </citation>
    <scope>NUCLEOTIDE SEQUENCE</scope>
    <source>
        <strain evidence="5">CBS 122367</strain>
    </source>
</reference>
<evidence type="ECO:0000259" key="4">
    <source>
        <dbReference type="Pfam" id="PF10342"/>
    </source>
</evidence>
<evidence type="ECO:0000313" key="5">
    <source>
        <dbReference type="EMBL" id="KAF2684571.1"/>
    </source>
</evidence>
<dbReference type="PANTHER" id="PTHR28154:SF1">
    <property type="entry name" value="CELL WALL SYNTHESIS PROTEIN KNH1-RELATED"/>
    <property type="match status" value="1"/>
</dbReference>
<keyword evidence="1 2" id="KW-0732">Signal</keyword>
<evidence type="ECO:0000256" key="2">
    <source>
        <dbReference type="SAM" id="SignalP"/>
    </source>
</evidence>
<dbReference type="OrthoDB" id="2432613at2759"/>
<name>A0A6G1J2Y2_9PLEO</name>
<dbReference type="GO" id="GO:0005576">
    <property type="term" value="C:extracellular region"/>
    <property type="evidence" value="ECO:0007669"/>
    <property type="project" value="TreeGrafter"/>
</dbReference>
<feature type="signal peptide" evidence="2">
    <location>
        <begin position="1"/>
        <end position="20"/>
    </location>
</feature>
<dbReference type="GO" id="GO:0006078">
    <property type="term" value="P:(1-&gt;6)-beta-D-glucan biosynthetic process"/>
    <property type="evidence" value="ECO:0007669"/>
    <property type="project" value="InterPro"/>
</dbReference>
<dbReference type="GO" id="GO:0031505">
    <property type="term" value="P:fungal-type cell wall organization"/>
    <property type="evidence" value="ECO:0007669"/>
    <property type="project" value="TreeGrafter"/>
</dbReference>
<feature type="domain" description="Yeast cell wall synthesis Kre9/Knh1 C-terminal" evidence="3">
    <location>
        <begin position="171"/>
        <end position="252"/>
    </location>
</feature>
<keyword evidence="6" id="KW-1185">Reference proteome</keyword>
<feature type="chain" id="PRO_5026212116" evidence="2">
    <location>
        <begin position="21"/>
        <end position="262"/>
    </location>
</feature>
<dbReference type="GO" id="GO:0042546">
    <property type="term" value="P:cell wall biogenesis"/>
    <property type="evidence" value="ECO:0007669"/>
    <property type="project" value="InterPro"/>
</dbReference>
<dbReference type="InterPro" id="IPR045328">
    <property type="entry name" value="Kre9/Knh1"/>
</dbReference>
<feature type="domain" description="Yeast cell wall synthesis Kre9/Knh1-like N-terminal" evidence="4">
    <location>
        <begin position="26"/>
        <end position="129"/>
    </location>
</feature>
<accession>A0A6G1J2Y2</accession>
<gene>
    <name evidence="5" type="ORF">K458DRAFT_418141</name>
</gene>
<evidence type="ECO:0000313" key="6">
    <source>
        <dbReference type="Proteomes" id="UP000799291"/>
    </source>
</evidence>
<dbReference type="Pfam" id="PF05390">
    <property type="entry name" value="Kre9_KNH1_C"/>
    <property type="match status" value="1"/>
</dbReference>
<proteinExistence type="predicted"/>
<organism evidence="5 6">
    <name type="scientific">Lentithecium fluviatile CBS 122367</name>
    <dbReference type="NCBI Taxonomy" id="1168545"/>
    <lineage>
        <taxon>Eukaryota</taxon>
        <taxon>Fungi</taxon>
        <taxon>Dikarya</taxon>
        <taxon>Ascomycota</taxon>
        <taxon>Pezizomycotina</taxon>
        <taxon>Dothideomycetes</taxon>
        <taxon>Pleosporomycetidae</taxon>
        <taxon>Pleosporales</taxon>
        <taxon>Massarineae</taxon>
        <taxon>Lentitheciaceae</taxon>
        <taxon>Lentithecium</taxon>
    </lineage>
</organism>
<protein>
    <submittedName>
        <fullName evidence="5">Uncharacterized protein</fullName>
    </submittedName>
</protein>
<sequence>MGRLLAPLAVCAALISLAHAGIEFTKPKAGETLKAGTAIEVEWKEGGDGPALSDLTTFELHLCFGGNDADTIVPKLAITTAGQFSAGNKAQGMVGTDVGADKPANAYFLRIVATAKTGGTLQVYSPRFSYSGMTGEFPDGVITAMKSVKGTSGPSSVDNTAKEGEAVDPNAELFDVEYTMQTGPTRFAPMQPVPPTKITKKTATPQHSTSSVDIARTILPIPSIQTTITQSQTHKVSSMANTVAAAPNPSDDMAKFLARWKD</sequence>
<dbReference type="Pfam" id="PF10342">
    <property type="entry name" value="Kre9_KNH"/>
    <property type="match status" value="1"/>
</dbReference>
<dbReference type="PANTHER" id="PTHR28154">
    <property type="entry name" value="CELL WALL SYNTHESIS PROTEIN KNH1-RELATED"/>
    <property type="match status" value="1"/>
</dbReference>
<dbReference type="InterPro" id="IPR008659">
    <property type="entry name" value="Kre9/Knh1_C"/>
</dbReference>
<evidence type="ECO:0000256" key="1">
    <source>
        <dbReference type="ARBA" id="ARBA00022729"/>
    </source>
</evidence>
<dbReference type="AlphaFoldDB" id="A0A6G1J2Y2"/>
<dbReference type="InterPro" id="IPR018466">
    <property type="entry name" value="Kre9/Knh1-like_N"/>
</dbReference>
<dbReference type="EMBL" id="MU005581">
    <property type="protein sequence ID" value="KAF2684571.1"/>
    <property type="molecule type" value="Genomic_DNA"/>
</dbReference>
<evidence type="ECO:0000259" key="3">
    <source>
        <dbReference type="Pfam" id="PF05390"/>
    </source>
</evidence>
<dbReference type="Proteomes" id="UP000799291">
    <property type="component" value="Unassembled WGS sequence"/>
</dbReference>